<dbReference type="Gene3D" id="3.30.70.360">
    <property type="match status" value="1"/>
</dbReference>
<dbReference type="InterPro" id="IPR002933">
    <property type="entry name" value="Peptidase_M20"/>
</dbReference>
<dbReference type="InterPro" id="IPR036264">
    <property type="entry name" value="Bact_exopeptidase_dim_dom"/>
</dbReference>
<dbReference type="EC" id="3.5.1.14" evidence="3"/>
<dbReference type="FunFam" id="3.30.70.360:FF:000001">
    <property type="entry name" value="N-acetyldiaminopimelate deacetylase"/>
    <property type="match status" value="1"/>
</dbReference>
<dbReference type="InterPro" id="IPR011650">
    <property type="entry name" value="Peptidase_M20_dimer"/>
</dbReference>
<evidence type="ECO:0000259" key="2">
    <source>
        <dbReference type="Pfam" id="PF07687"/>
    </source>
</evidence>
<evidence type="ECO:0000313" key="3">
    <source>
        <dbReference type="EMBL" id="EEF59042.1"/>
    </source>
</evidence>
<dbReference type="SUPFAM" id="SSF53187">
    <property type="entry name" value="Zn-dependent exopeptidases"/>
    <property type="match status" value="1"/>
</dbReference>
<dbReference type="Gene3D" id="3.40.630.10">
    <property type="entry name" value="Zn peptidases"/>
    <property type="match status" value="1"/>
</dbReference>
<gene>
    <name evidence="3" type="ORF">Cflav_PD2169</name>
</gene>
<name>B9XM49_PEDPL</name>
<dbReference type="Proteomes" id="UP000003688">
    <property type="component" value="Unassembled WGS sequence"/>
</dbReference>
<dbReference type="EMBL" id="ABOX02000033">
    <property type="protein sequence ID" value="EEF59042.1"/>
    <property type="molecule type" value="Genomic_DNA"/>
</dbReference>
<accession>B9XM49</accession>
<keyword evidence="4" id="KW-1185">Reference proteome</keyword>
<dbReference type="Pfam" id="PF01546">
    <property type="entry name" value="Peptidase_M20"/>
    <property type="match status" value="1"/>
</dbReference>
<organism evidence="3 4">
    <name type="scientific">Pedosphaera parvula (strain Ellin514)</name>
    <dbReference type="NCBI Taxonomy" id="320771"/>
    <lineage>
        <taxon>Bacteria</taxon>
        <taxon>Pseudomonadati</taxon>
        <taxon>Verrucomicrobiota</taxon>
        <taxon>Pedosphaerae</taxon>
        <taxon>Pedosphaerales</taxon>
        <taxon>Pedosphaeraceae</taxon>
        <taxon>Pedosphaera</taxon>
    </lineage>
</organism>
<proteinExistence type="predicted"/>
<dbReference type="AlphaFoldDB" id="B9XM49"/>
<keyword evidence="1 3" id="KW-0378">Hydrolase</keyword>
<protein>
    <submittedName>
        <fullName evidence="3">Amidohydrolase</fullName>
        <ecNumber evidence="3">3.5.1.14</ecNumber>
    </submittedName>
</protein>
<dbReference type="SUPFAM" id="SSF55031">
    <property type="entry name" value="Bacterial exopeptidase dimerisation domain"/>
    <property type="match status" value="1"/>
</dbReference>
<dbReference type="CDD" id="cd03886">
    <property type="entry name" value="M20_Acy1"/>
    <property type="match status" value="1"/>
</dbReference>
<reference evidence="3 4" key="1">
    <citation type="journal article" date="2011" name="J. Bacteriol.">
        <title>Genome sequence of 'Pedosphaera parvula' Ellin514, an aerobic Verrucomicrobial isolate from pasture soil.</title>
        <authorList>
            <person name="Kant R."/>
            <person name="van Passel M.W."/>
            <person name="Sangwan P."/>
            <person name="Palva A."/>
            <person name="Lucas S."/>
            <person name="Copeland A."/>
            <person name="Lapidus A."/>
            <person name="Glavina Del Rio T."/>
            <person name="Dalin E."/>
            <person name="Tice H."/>
            <person name="Bruce D."/>
            <person name="Goodwin L."/>
            <person name="Pitluck S."/>
            <person name="Chertkov O."/>
            <person name="Larimer F.W."/>
            <person name="Land M.L."/>
            <person name="Hauser L."/>
            <person name="Brettin T.S."/>
            <person name="Detter J.C."/>
            <person name="Han S."/>
            <person name="de Vos W.M."/>
            <person name="Janssen P.H."/>
            <person name="Smidt H."/>
        </authorList>
    </citation>
    <scope>NUCLEOTIDE SEQUENCE [LARGE SCALE GENOMIC DNA]</scope>
    <source>
        <strain evidence="3 4">Ellin514</strain>
    </source>
</reference>
<evidence type="ECO:0000313" key="4">
    <source>
        <dbReference type="Proteomes" id="UP000003688"/>
    </source>
</evidence>
<evidence type="ECO:0000256" key="1">
    <source>
        <dbReference type="ARBA" id="ARBA00022801"/>
    </source>
</evidence>
<sequence length="513" mass="55472" precursor="true">MVARNLRTIYERTGKYLCRFLNYWVNRGPEGKIFSTPECRMPNPESKWDLSSIRSRGEGVGGPSKAIADWGEFDLNRGYPMKSIFYAGMVSASLVTTVMAQTGALGGNTANIERAVTAMQSKLVEQRRDIHMHPELGNREVRTSQIVAERLRALGFDEVRTNVAGHGVVGLLKGGKPGPVVAVRADMDALPITETNAVPYKSLVPGVKHACGHDAHTTIELGVAEVLSRMKDQLPGSVKFIFQPAEEGTPPGEEGGAALMIKQGALENPKPLAIFGLHVSPELEAGQIGFCSGAAQASADNMDIVLHGKMGHAAHPDRGIDTIVVAAQCVTALQSIKSRRVDTFDPVILTIGTIHGGTRRNIMTDEVKMEGTLRTFSPEVRKKVEALVNETLDGVTKAYGATYEVKFEPITSVVYNDPTLVVEVLPTIRRVVGATNVVEVTPRMGAEDFSCYQEVVPGFLYRLGSGNKAKGITADIHTPGFDIDEECLPVGVKVMSNLVIDFLNDHSNKEGIK</sequence>
<dbReference type="STRING" id="320771.Cflav_PD2169"/>
<comment type="caution">
    <text evidence="3">The sequence shown here is derived from an EMBL/GenBank/DDBJ whole genome shotgun (WGS) entry which is preliminary data.</text>
</comment>
<dbReference type="PANTHER" id="PTHR11014">
    <property type="entry name" value="PEPTIDASE M20 FAMILY MEMBER"/>
    <property type="match status" value="1"/>
</dbReference>
<dbReference type="GO" id="GO:0019877">
    <property type="term" value="P:diaminopimelate biosynthetic process"/>
    <property type="evidence" value="ECO:0007669"/>
    <property type="project" value="UniProtKB-ARBA"/>
</dbReference>
<dbReference type="InterPro" id="IPR017439">
    <property type="entry name" value="Amidohydrolase"/>
</dbReference>
<dbReference type="Pfam" id="PF07687">
    <property type="entry name" value="M20_dimer"/>
    <property type="match status" value="1"/>
</dbReference>
<dbReference type="GO" id="GO:0004046">
    <property type="term" value="F:aminoacylase activity"/>
    <property type="evidence" value="ECO:0007669"/>
    <property type="project" value="UniProtKB-EC"/>
</dbReference>
<dbReference type="PANTHER" id="PTHR11014:SF63">
    <property type="entry name" value="METALLOPEPTIDASE, PUTATIVE (AFU_ORTHOLOGUE AFUA_6G09600)-RELATED"/>
    <property type="match status" value="1"/>
</dbReference>
<feature type="domain" description="Peptidase M20 dimerisation" evidence="2">
    <location>
        <begin position="301"/>
        <end position="395"/>
    </location>
</feature>
<dbReference type="NCBIfam" id="TIGR01891">
    <property type="entry name" value="amidohydrolases"/>
    <property type="match status" value="1"/>
</dbReference>
<dbReference type="GO" id="GO:0050118">
    <property type="term" value="F:N-acetyldiaminopimelate deacetylase activity"/>
    <property type="evidence" value="ECO:0007669"/>
    <property type="project" value="UniProtKB-ARBA"/>
</dbReference>